<dbReference type="Pfam" id="PF00443">
    <property type="entry name" value="UCH"/>
    <property type="match status" value="1"/>
</dbReference>
<name>A0ABN9QB94_9DINO</name>
<dbReference type="InterPro" id="IPR036691">
    <property type="entry name" value="Endo/exonu/phosph_ase_sf"/>
</dbReference>
<sequence length="509" mass="56391">RAAALGEALRLLDESGAERARVLVAGDWNARDEEVAALCEAEGMCDATCAGKTWGVRWNRFFADQQCSGPGFRFDRAMFGEKLFARAHAMARGPVAFEGAQFCASDHFGLMAYVDVADVFALRGRERAEAARVRRGEARRVCEVGGEREAQEVRDRRQAARDQQGLDRERAAERDREAFARGQQRAACERARRRQALHDAAFGRESLFDQDFVVEVEGLGEGAQISAPSAIVAPGAEEWQNGGWGGVAGAPAVGMGNLGNTCYVNGVLQLLLRAPSVHEVLSRHGRHQCPRALLGEDCAACLLRGALGQVMAAPRRAGVRKPRLAQERAAVDEQYGDEQQWDAGEFFGHWFHRARQVELDAGRRAPWGDGWLHGQGGFQVTHWDRLFRSVTETRSRCRARGLCRARYGSAEMARAVPPEDRRVPSATSELHLRARGPEVQEEADRLERPMRESRQMHVLQRRAREPPTVLFARVIRPAAAGGQGALLRRRVDVEEEIHLPGFPRMVLAG</sequence>
<dbReference type="SUPFAM" id="SSF56219">
    <property type="entry name" value="DNase I-like"/>
    <property type="match status" value="1"/>
</dbReference>
<dbReference type="Gene3D" id="3.90.70.10">
    <property type="entry name" value="Cysteine proteinases"/>
    <property type="match status" value="1"/>
</dbReference>
<evidence type="ECO:0000313" key="4">
    <source>
        <dbReference type="Proteomes" id="UP001189429"/>
    </source>
</evidence>
<dbReference type="Gene3D" id="3.60.10.10">
    <property type="entry name" value="Endonuclease/exonuclease/phosphatase"/>
    <property type="match status" value="1"/>
</dbReference>
<reference evidence="3" key="1">
    <citation type="submission" date="2023-10" db="EMBL/GenBank/DDBJ databases">
        <authorList>
            <person name="Chen Y."/>
            <person name="Shah S."/>
            <person name="Dougan E. K."/>
            <person name="Thang M."/>
            <person name="Chan C."/>
        </authorList>
    </citation>
    <scope>NUCLEOTIDE SEQUENCE [LARGE SCALE GENOMIC DNA]</scope>
</reference>
<gene>
    <name evidence="3" type="ORF">PCOR1329_LOCUS10434</name>
</gene>
<dbReference type="InterPro" id="IPR038765">
    <property type="entry name" value="Papain-like_cys_pep_sf"/>
</dbReference>
<protein>
    <recommendedName>
        <fullName evidence="2">Peptidase C19 ubiquitin carboxyl-terminal hydrolase domain-containing protein</fullName>
    </recommendedName>
</protein>
<proteinExistence type="predicted"/>
<organism evidence="3 4">
    <name type="scientific">Prorocentrum cordatum</name>
    <dbReference type="NCBI Taxonomy" id="2364126"/>
    <lineage>
        <taxon>Eukaryota</taxon>
        <taxon>Sar</taxon>
        <taxon>Alveolata</taxon>
        <taxon>Dinophyceae</taxon>
        <taxon>Prorocentrales</taxon>
        <taxon>Prorocentraceae</taxon>
        <taxon>Prorocentrum</taxon>
    </lineage>
</organism>
<dbReference type="EMBL" id="CAUYUJ010002958">
    <property type="protein sequence ID" value="CAK0803148.1"/>
    <property type="molecule type" value="Genomic_DNA"/>
</dbReference>
<dbReference type="SUPFAM" id="SSF54001">
    <property type="entry name" value="Cysteine proteinases"/>
    <property type="match status" value="1"/>
</dbReference>
<feature type="non-terminal residue" evidence="3">
    <location>
        <position position="1"/>
    </location>
</feature>
<evidence type="ECO:0000313" key="3">
    <source>
        <dbReference type="EMBL" id="CAK0803148.1"/>
    </source>
</evidence>
<accession>A0ABN9QB94</accession>
<feature type="region of interest" description="Disordered" evidence="1">
    <location>
        <begin position="152"/>
        <end position="175"/>
    </location>
</feature>
<keyword evidence="4" id="KW-1185">Reference proteome</keyword>
<evidence type="ECO:0000256" key="1">
    <source>
        <dbReference type="SAM" id="MobiDB-lite"/>
    </source>
</evidence>
<feature type="domain" description="Peptidase C19 ubiquitin carboxyl-terminal hydrolase" evidence="2">
    <location>
        <begin position="253"/>
        <end position="397"/>
    </location>
</feature>
<dbReference type="Proteomes" id="UP001189429">
    <property type="component" value="Unassembled WGS sequence"/>
</dbReference>
<comment type="caution">
    <text evidence="3">The sequence shown here is derived from an EMBL/GenBank/DDBJ whole genome shotgun (WGS) entry which is preliminary data.</text>
</comment>
<evidence type="ECO:0000259" key="2">
    <source>
        <dbReference type="Pfam" id="PF00443"/>
    </source>
</evidence>
<dbReference type="InterPro" id="IPR001394">
    <property type="entry name" value="Peptidase_C19_UCH"/>
</dbReference>
<feature type="non-terminal residue" evidence="3">
    <location>
        <position position="509"/>
    </location>
</feature>